<comment type="cofactor">
    <cofactor evidence="1">
        <name>FAD</name>
        <dbReference type="ChEBI" id="CHEBI:57692"/>
    </cofactor>
</comment>
<evidence type="ECO:0000259" key="5">
    <source>
        <dbReference type="Pfam" id="PF01266"/>
    </source>
</evidence>
<dbReference type="InterPro" id="IPR006076">
    <property type="entry name" value="FAD-dep_OxRdtase"/>
</dbReference>
<accession>A0A853DND1</accession>
<gene>
    <name evidence="6" type="ORF">HNR14_001004</name>
</gene>
<dbReference type="Gene3D" id="3.50.50.60">
    <property type="entry name" value="FAD/NAD(P)-binding domain"/>
    <property type="match status" value="1"/>
</dbReference>
<organism evidence="6 7">
    <name type="scientific">Leifsonia naganoensis</name>
    <dbReference type="NCBI Taxonomy" id="150025"/>
    <lineage>
        <taxon>Bacteria</taxon>
        <taxon>Bacillati</taxon>
        <taxon>Actinomycetota</taxon>
        <taxon>Actinomycetes</taxon>
        <taxon>Micrococcales</taxon>
        <taxon>Microbacteriaceae</taxon>
        <taxon>Leifsonia</taxon>
    </lineage>
</organism>
<keyword evidence="4 6" id="KW-0560">Oxidoreductase</keyword>
<comment type="caution">
    <text evidence="6">The sequence shown here is derived from an EMBL/GenBank/DDBJ whole genome shotgun (WGS) entry which is preliminary data.</text>
</comment>
<dbReference type="SUPFAM" id="SSF51905">
    <property type="entry name" value="FAD/NAD(P)-binding domain"/>
    <property type="match status" value="1"/>
</dbReference>
<sequence length="383" mass="41144">MDAEVGVIGLGAAGSAALWRLADRGADVIGFEQFGAGHDRGSSHGYSRVFKSVTPQGPQESALAQRAATLWRDLEEESGESVLHMTGGLSIGRPDGPLIAGLEQVSADTGLPLEYLDNAQLRRRFPQHVVSDGDIGVIDPASGYLQPELAIRTEWRLAQAHGAGVVESAVLEVIPREDSVLIVTADRTFEVRTAVVAAGAWQRTLLPYLPLELTPRRATLSWFRPRAGSESLFTAERFPAFTHEGFGETGWGLPEFDEFGVKIGLDFTEGYEVVDPSLNRKEVEEWELARVRAFVAEALPHLDPVPVHSAGCMITMTPDEEFSIGIPAEHPRLVVLSACSGRGFKMSAAVGDAGADLALGGTTALDLSTFSPDRFTTTPALEQ</sequence>
<evidence type="ECO:0000313" key="7">
    <source>
        <dbReference type="Proteomes" id="UP000521075"/>
    </source>
</evidence>
<protein>
    <submittedName>
        <fullName evidence="6">Sarcosine oxidase</fullName>
        <ecNumber evidence="6">1.5.3.1</ecNumber>
    </submittedName>
</protein>
<dbReference type="PANTHER" id="PTHR10961">
    <property type="entry name" value="PEROXISOMAL SARCOSINE OXIDASE"/>
    <property type="match status" value="1"/>
</dbReference>
<dbReference type="InterPro" id="IPR036188">
    <property type="entry name" value="FAD/NAD-bd_sf"/>
</dbReference>
<dbReference type="NCBIfam" id="NF008425">
    <property type="entry name" value="PRK11259.1"/>
    <property type="match status" value="1"/>
</dbReference>
<reference evidence="6 7" key="1">
    <citation type="submission" date="2020-07" db="EMBL/GenBank/DDBJ databases">
        <title>Sequencing the genomes of 1000 actinobacteria strains.</title>
        <authorList>
            <person name="Klenk H.-P."/>
        </authorList>
    </citation>
    <scope>NUCLEOTIDE SEQUENCE [LARGE SCALE GENOMIC DNA]</scope>
    <source>
        <strain evidence="6 7">DSM 15166</strain>
    </source>
</reference>
<evidence type="ECO:0000256" key="1">
    <source>
        <dbReference type="ARBA" id="ARBA00001974"/>
    </source>
</evidence>
<evidence type="ECO:0000256" key="4">
    <source>
        <dbReference type="ARBA" id="ARBA00023002"/>
    </source>
</evidence>
<dbReference type="EMBL" id="JACCHJ010000001">
    <property type="protein sequence ID" value="NYK09123.1"/>
    <property type="molecule type" value="Genomic_DNA"/>
</dbReference>
<dbReference type="AlphaFoldDB" id="A0A853DND1"/>
<dbReference type="Proteomes" id="UP000521075">
    <property type="component" value="Unassembled WGS sequence"/>
</dbReference>
<dbReference type="SUPFAM" id="SSF54373">
    <property type="entry name" value="FAD-linked reductases, C-terminal domain"/>
    <property type="match status" value="1"/>
</dbReference>
<dbReference type="GO" id="GO:0050660">
    <property type="term" value="F:flavin adenine dinucleotide binding"/>
    <property type="evidence" value="ECO:0007669"/>
    <property type="project" value="InterPro"/>
</dbReference>
<dbReference type="EC" id="1.5.3.1" evidence="6"/>
<keyword evidence="2" id="KW-0285">Flavoprotein</keyword>
<dbReference type="InterPro" id="IPR045170">
    <property type="entry name" value="MTOX"/>
</dbReference>
<evidence type="ECO:0000256" key="2">
    <source>
        <dbReference type="ARBA" id="ARBA00022630"/>
    </source>
</evidence>
<dbReference type="PANTHER" id="PTHR10961:SF7">
    <property type="entry name" value="FAD DEPENDENT OXIDOREDUCTASE DOMAIN-CONTAINING PROTEIN"/>
    <property type="match status" value="1"/>
</dbReference>
<dbReference type="Pfam" id="PF01266">
    <property type="entry name" value="DAO"/>
    <property type="match status" value="1"/>
</dbReference>
<dbReference type="RefSeq" id="WP_179700148.1">
    <property type="nucleotide sequence ID" value="NZ_BAAAHA010000004.1"/>
</dbReference>
<feature type="domain" description="FAD dependent oxidoreductase" evidence="5">
    <location>
        <begin position="5"/>
        <end position="357"/>
    </location>
</feature>
<proteinExistence type="predicted"/>
<dbReference type="Gene3D" id="3.30.9.10">
    <property type="entry name" value="D-Amino Acid Oxidase, subunit A, domain 2"/>
    <property type="match status" value="1"/>
</dbReference>
<dbReference type="GO" id="GO:0008115">
    <property type="term" value="F:sarcosine oxidase activity"/>
    <property type="evidence" value="ECO:0007669"/>
    <property type="project" value="UniProtKB-EC"/>
</dbReference>
<name>A0A853DND1_9MICO</name>
<evidence type="ECO:0000256" key="3">
    <source>
        <dbReference type="ARBA" id="ARBA00022827"/>
    </source>
</evidence>
<evidence type="ECO:0000313" key="6">
    <source>
        <dbReference type="EMBL" id="NYK09123.1"/>
    </source>
</evidence>
<keyword evidence="3" id="KW-0274">FAD</keyword>
<keyword evidence="7" id="KW-1185">Reference proteome</keyword>